<dbReference type="Pfam" id="PF04474">
    <property type="entry name" value="DUF554"/>
    <property type="match status" value="1"/>
</dbReference>
<feature type="transmembrane region" description="Helical" evidence="1">
    <location>
        <begin position="142"/>
        <end position="164"/>
    </location>
</feature>
<feature type="transmembrane region" description="Helical" evidence="1">
    <location>
        <begin position="184"/>
        <end position="208"/>
    </location>
</feature>
<keyword evidence="1" id="KW-1133">Transmembrane helix</keyword>
<keyword evidence="3" id="KW-1185">Reference proteome</keyword>
<evidence type="ECO:0000313" key="2">
    <source>
        <dbReference type="EMBL" id="GAA0467767.1"/>
    </source>
</evidence>
<organism evidence="2 3">
    <name type="scientific">Alkalibacillus silvisoli</name>
    <dbReference type="NCBI Taxonomy" id="392823"/>
    <lineage>
        <taxon>Bacteria</taxon>
        <taxon>Bacillati</taxon>
        <taxon>Bacillota</taxon>
        <taxon>Bacilli</taxon>
        <taxon>Bacillales</taxon>
        <taxon>Bacillaceae</taxon>
        <taxon>Alkalibacillus</taxon>
    </lineage>
</organism>
<dbReference type="InterPro" id="IPR007563">
    <property type="entry name" value="DUF554"/>
</dbReference>
<feature type="transmembrane region" description="Helical" evidence="1">
    <location>
        <begin position="38"/>
        <end position="69"/>
    </location>
</feature>
<dbReference type="PANTHER" id="PTHR36111:SF2">
    <property type="entry name" value="INNER MEMBRANE PROTEIN"/>
    <property type="match status" value="1"/>
</dbReference>
<dbReference type="EMBL" id="BAAACZ010000019">
    <property type="protein sequence ID" value="GAA0467767.1"/>
    <property type="molecule type" value="Genomic_DNA"/>
</dbReference>
<dbReference type="Proteomes" id="UP001500740">
    <property type="component" value="Unassembled WGS sequence"/>
</dbReference>
<protein>
    <submittedName>
        <fullName evidence="2">DUF554 domain-containing protein</fullName>
    </submittedName>
</protein>
<comment type="caution">
    <text evidence="2">The sequence shown here is derived from an EMBL/GenBank/DDBJ whole genome shotgun (WGS) entry which is preliminary data.</text>
</comment>
<accession>A0ABP3JZ70</accession>
<dbReference type="RefSeq" id="WP_343783960.1">
    <property type="nucleotide sequence ID" value="NZ_BAAACZ010000019.1"/>
</dbReference>
<evidence type="ECO:0000256" key="1">
    <source>
        <dbReference type="SAM" id="Phobius"/>
    </source>
</evidence>
<reference evidence="3" key="1">
    <citation type="journal article" date="2019" name="Int. J. Syst. Evol. Microbiol.">
        <title>The Global Catalogue of Microorganisms (GCM) 10K type strain sequencing project: providing services to taxonomists for standard genome sequencing and annotation.</title>
        <authorList>
            <consortium name="The Broad Institute Genomics Platform"/>
            <consortium name="The Broad Institute Genome Sequencing Center for Infectious Disease"/>
            <person name="Wu L."/>
            <person name="Ma J."/>
        </authorList>
    </citation>
    <scope>NUCLEOTIDE SEQUENCE [LARGE SCALE GENOMIC DNA]</scope>
    <source>
        <strain evidence="3">JCM 14193</strain>
    </source>
</reference>
<proteinExistence type="predicted"/>
<feature type="transmembrane region" description="Helical" evidence="1">
    <location>
        <begin position="6"/>
        <end position="26"/>
    </location>
</feature>
<keyword evidence="1" id="KW-0812">Transmembrane</keyword>
<gene>
    <name evidence="2" type="ORF">GCM10008935_24640</name>
</gene>
<keyword evidence="1" id="KW-0472">Membrane</keyword>
<feature type="transmembrane region" description="Helical" evidence="1">
    <location>
        <begin position="215"/>
        <end position="233"/>
    </location>
</feature>
<name>A0ABP3JZ70_9BACI</name>
<feature type="transmembrane region" description="Helical" evidence="1">
    <location>
        <begin position="103"/>
        <end position="122"/>
    </location>
</feature>
<evidence type="ECO:0000313" key="3">
    <source>
        <dbReference type="Proteomes" id="UP001500740"/>
    </source>
</evidence>
<sequence>MELLGPIVNGIGIIIGTLFGLFFSRIPERFKETIMSGIGLTVIIIGLSMGLASDRIIVILLSLLTGAVIGELFDLDEKLNRLGAYIEAKFNKDGKNESKISEGFVTASLIFVIGALAVVGALDSGLRGDHEILYTKALIDGFVALVLTTTLGIGVIFSAVPVVLYEGGIALFATQIDKFIPEDLLELFIEDMTATGGLLIVAIGLNLLKITQIRVANLLPSLLTVGIVLYVYIQIESML</sequence>
<dbReference type="PANTHER" id="PTHR36111">
    <property type="entry name" value="INNER MEMBRANE PROTEIN-RELATED"/>
    <property type="match status" value="1"/>
</dbReference>